<dbReference type="EMBL" id="FNQC01000010">
    <property type="protein sequence ID" value="SDZ33163.1"/>
    <property type="molecule type" value="Genomic_DNA"/>
</dbReference>
<keyword evidence="1" id="KW-0812">Transmembrane</keyword>
<keyword evidence="3" id="KW-1185">Reference proteome</keyword>
<protein>
    <recommendedName>
        <fullName evidence="4">50S ribosomal protein L27</fullName>
    </recommendedName>
</protein>
<keyword evidence="1" id="KW-0472">Membrane</keyword>
<comment type="caution">
    <text evidence="2">The sequence shown here is derived from an EMBL/GenBank/DDBJ whole genome shotgun (WGS) entry which is preliminary data.</text>
</comment>
<proteinExistence type="predicted"/>
<evidence type="ECO:0000256" key="1">
    <source>
        <dbReference type="SAM" id="Phobius"/>
    </source>
</evidence>
<organism evidence="2 3">
    <name type="scientific">Rhodonellum ikkaensis</name>
    <dbReference type="NCBI Taxonomy" id="336829"/>
    <lineage>
        <taxon>Bacteria</taxon>
        <taxon>Pseudomonadati</taxon>
        <taxon>Bacteroidota</taxon>
        <taxon>Cytophagia</taxon>
        <taxon>Cytophagales</taxon>
        <taxon>Cytophagaceae</taxon>
        <taxon>Rhodonellum</taxon>
    </lineage>
</organism>
<feature type="transmembrane region" description="Helical" evidence="1">
    <location>
        <begin position="86"/>
        <end position="107"/>
    </location>
</feature>
<reference evidence="2 3" key="1">
    <citation type="submission" date="2016-10" db="EMBL/GenBank/DDBJ databases">
        <authorList>
            <person name="Varghese N."/>
            <person name="Submissions S."/>
        </authorList>
    </citation>
    <scope>NUCLEOTIDE SEQUENCE [LARGE SCALE GENOMIC DNA]</scope>
    <source>
        <strain evidence="2 3">DSM 17997</strain>
    </source>
</reference>
<feature type="transmembrane region" description="Helical" evidence="1">
    <location>
        <begin position="12"/>
        <end position="32"/>
    </location>
</feature>
<accession>A0A1H3S505</accession>
<name>A0A1H3S505_9BACT</name>
<dbReference type="RefSeq" id="WP_019598656.1">
    <property type="nucleotide sequence ID" value="NZ_FNQC01000010.1"/>
</dbReference>
<gene>
    <name evidence="2" type="ORF">SAMN05444412_110125</name>
</gene>
<dbReference type="Proteomes" id="UP000199663">
    <property type="component" value="Unassembled WGS sequence"/>
</dbReference>
<evidence type="ECO:0008006" key="4">
    <source>
        <dbReference type="Google" id="ProtNLM"/>
    </source>
</evidence>
<keyword evidence="1" id="KW-1133">Transmembrane helix</keyword>
<sequence>MYTGLQHLHSALAYLALAVLFIVIILALVGALSNKTFNEKDRKIAMAGFIISHVQLLVGLILYFVSPLGFSLLTGGGAMQDPVARLTALEHPLINIIAIVVISVGYIRSKNMFLSKSKFRSIYMMYAIGLVLILSRIPWGNWLG</sequence>
<feature type="transmembrane region" description="Helical" evidence="1">
    <location>
        <begin position="44"/>
        <end position="66"/>
    </location>
</feature>
<evidence type="ECO:0000313" key="2">
    <source>
        <dbReference type="EMBL" id="SDZ33163.1"/>
    </source>
</evidence>
<evidence type="ECO:0000313" key="3">
    <source>
        <dbReference type="Proteomes" id="UP000199663"/>
    </source>
</evidence>
<feature type="transmembrane region" description="Helical" evidence="1">
    <location>
        <begin position="119"/>
        <end position="139"/>
    </location>
</feature>